<evidence type="ECO:0000256" key="1">
    <source>
        <dbReference type="SAM" id="SignalP"/>
    </source>
</evidence>
<evidence type="ECO:0000313" key="3">
    <source>
        <dbReference type="Proteomes" id="UP001281410"/>
    </source>
</evidence>
<feature type="signal peptide" evidence="1">
    <location>
        <begin position="1"/>
        <end position="26"/>
    </location>
</feature>
<evidence type="ECO:0008006" key="4">
    <source>
        <dbReference type="Google" id="ProtNLM"/>
    </source>
</evidence>
<accession>A0AAE0E2M9</accession>
<dbReference type="AlphaFoldDB" id="A0AAE0E2M9"/>
<reference evidence="2" key="1">
    <citation type="journal article" date="2023" name="Plant J.">
        <title>Genome sequences and population genomics provide insights into the demographic history, inbreeding, and mutation load of two 'living fossil' tree species of Dipteronia.</title>
        <authorList>
            <person name="Feng Y."/>
            <person name="Comes H.P."/>
            <person name="Chen J."/>
            <person name="Zhu S."/>
            <person name="Lu R."/>
            <person name="Zhang X."/>
            <person name="Li P."/>
            <person name="Qiu J."/>
            <person name="Olsen K.M."/>
            <person name="Qiu Y."/>
        </authorList>
    </citation>
    <scope>NUCLEOTIDE SEQUENCE</scope>
    <source>
        <strain evidence="2">NBL</strain>
    </source>
</reference>
<dbReference type="Proteomes" id="UP001281410">
    <property type="component" value="Unassembled WGS sequence"/>
</dbReference>
<name>A0AAE0E2M9_9ROSI</name>
<keyword evidence="3" id="KW-1185">Reference proteome</keyword>
<keyword evidence="1" id="KW-0732">Signal</keyword>
<gene>
    <name evidence="2" type="ORF">Dsin_019017</name>
</gene>
<feature type="chain" id="PRO_5042117064" description="Secreted protein" evidence="1">
    <location>
        <begin position="27"/>
        <end position="112"/>
    </location>
</feature>
<protein>
    <recommendedName>
        <fullName evidence="4">Secreted protein</fullName>
    </recommendedName>
</protein>
<evidence type="ECO:0000313" key="2">
    <source>
        <dbReference type="EMBL" id="KAK3204971.1"/>
    </source>
</evidence>
<dbReference type="EMBL" id="JANJYJ010000006">
    <property type="protein sequence ID" value="KAK3204971.1"/>
    <property type="molecule type" value="Genomic_DNA"/>
</dbReference>
<comment type="caution">
    <text evidence="2">The sequence shown here is derived from an EMBL/GenBank/DDBJ whole genome shotgun (WGS) entry which is preliminary data.</text>
</comment>
<proteinExistence type="predicted"/>
<organism evidence="2 3">
    <name type="scientific">Dipteronia sinensis</name>
    <dbReference type="NCBI Taxonomy" id="43782"/>
    <lineage>
        <taxon>Eukaryota</taxon>
        <taxon>Viridiplantae</taxon>
        <taxon>Streptophyta</taxon>
        <taxon>Embryophyta</taxon>
        <taxon>Tracheophyta</taxon>
        <taxon>Spermatophyta</taxon>
        <taxon>Magnoliopsida</taxon>
        <taxon>eudicotyledons</taxon>
        <taxon>Gunneridae</taxon>
        <taxon>Pentapetalae</taxon>
        <taxon>rosids</taxon>
        <taxon>malvids</taxon>
        <taxon>Sapindales</taxon>
        <taxon>Sapindaceae</taxon>
        <taxon>Hippocastanoideae</taxon>
        <taxon>Acereae</taxon>
        <taxon>Dipteronia</taxon>
    </lineage>
</organism>
<sequence length="112" mass="12199">MASNGGRYVCLWILWLLGVCCNNGHSIRVLAKATCGLSFAFDLCSSLALFRNPTQPPNSGVRARSHPPRRRLTVGCSPPGSSALLPHILPAFLTWPYLLATSCKPLSIFIYL</sequence>